<comment type="caution">
    <text evidence="9">The sequence shown here is derived from an EMBL/GenBank/DDBJ whole genome shotgun (WGS) entry which is preliminary data.</text>
</comment>
<evidence type="ECO:0000256" key="6">
    <source>
        <dbReference type="PROSITE-ProRule" id="PRU00042"/>
    </source>
</evidence>
<feature type="compositionally biased region" description="Basic and acidic residues" evidence="7">
    <location>
        <begin position="163"/>
        <end position="176"/>
    </location>
</feature>
<dbReference type="GO" id="GO:0008270">
    <property type="term" value="F:zinc ion binding"/>
    <property type="evidence" value="ECO:0007669"/>
    <property type="project" value="UniProtKB-KW"/>
</dbReference>
<evidence type="ECO:0000256" key="5">
    <source>
        <dbReference type="ARBA" id="ARBA00023242"/>
    </source>
</evidence>
<dbReference type="InterPro" id="IPR008598">
    <property type="entry name" value="Di19_Zn-bd"/>
</dbReference>
<dbReference type="PROSITE" id="PS50157">
    <property type="entry name" value="ZINC_FINGER_C2H2_2"/>
    <property type="match status" value="3"/>
</dbReference>
<dbReference type="PANTHER" id="PTHR24388:SF104">
    <property type="entry name" value="AT-RICH BINDING PROTEIN-RELATED"/>
    <property type="match status" value="1"/>
</dbReference>
<keyword evidence="10" id="KW-1185">Reference proteome</keyword>
<evidence type="ECO:0000256" key="2">
    <source>
        <dbReference type="ARBA" id="ARBA00022737"/>
    </source>
</evidence>
<accession>A0AAN5DBE8</accession>
<dbReference type="GO" id="GO:0000981">
    <property type="term" value="F:DNA-binding transcription factor activity, RNA polymerase II-specific"/>
    <property type="evidence" value="ECO:0007669"/>
    <property type="project" value="TreeGrafter"/>
</dbReference>
<evidence type="ECO:0000259" key="8">
    <source>
        <dbReference type="PROSITE" id="PS50157"/>
    </source>
</evidence>
<evidence type="ECO:0000313" key="10">
    <source>
        <dbReference type="Proteomes" id="UP001328107"/>
    </source>
</evidence>
<keyword evidence="3 6" id="KW-0863">Zinc-finger</keyword>
<dbReference type="SMART" id="SM00355">
    <property type="entry name" value="ZnF_C2H2"/>
    <property type="match status" value="4"/>
</dbReference>
<dbReference type="PROSITE" id="PS00028">
    <property type="entry name" value="ZINC_FINGER_C2H2_1"/>
    <property type="match status" value="2"/>
</dbReference>
<dbReference type="GO" id="GO:0000978">
    <property type="term" value="F:RNA polymerase II cis-regulatory region sequence-specific DNA binding"/>
    <property type="evidence" value="ECO:0007669"/>
    <property type="project" value="TreeGrafter"/>
</dbReference>
<organism evidence="9 10">
    <name type="scientific">Pristionchus mayeri</name>
    <dbReference type="NCBI Taxonomy" id="1317129"/>
    <lineage>
        <taxon>Eukaryota</taxon>
        <taxon>Metazoa</taxon>
        <taxon>Ecdysozoa</taxon>
        <taxon>Nematoda</taxon>
        <taxon>Chromadorea</taxon>
        <taxon>Rhabditida</taxon>
        <taxon>Rhabditina</taxon>
        <taxon>Diplogasteromorpha</taxon>
        <taxon>Diplogasteroidea</taxon>
        <taxon>Neodiplogasteridae</taxon>
        <taxon>Pristionchus</taxon>
    </lineage>
</organism>
<evidence type="ECO:0000313" key="9">
    <source>
        <dbReference type="EMBL" id="GMR59080.1"/>
    </source>
</evidence>
<gene>
    <name evidence="9" type="ORF">PMAYCL1PPCAC_29275</name>
</gene>
<dbReference type="InterPro" id="IPR013087">
    <property type="entry name" value="Znf_C2H2_type"/>
</dbReference>
<evidence type="ECO:0000256" key="3">
    <source>
        <dbReference type="ARBA" id="ARBA00022771"/>
    </source>
</evidence>
<protein>
    <recommendedName>
        <fullName evidence="8">C2H2-type domain-containing protein</fullName>
    </recommendedName>
</protein>
<evidence type="ECO:0000256" key="7">
    <source>
        <dbReference type="SAM" id="MobiDB-lite"/>
    </source>
</evidence>
<dbReference type="Pfam" id="PF05605">
    <property type="entry name" value="zf-Di19"/>
    <property type="match status" value="1"/>
</dbReference>
<keyword evidence="1" id="KW-0479">Metal-binding</keyword>
<feature type="region of interest" description="Disordered" evidence="7">
    <location>
        <begin position="340"/>
        <end position="359"/>
    </location>
</feature>
<reference evidence="10" key="1">
    <citation type="submission" date="2022-10" db="EMBL/GenBank/DDBJ databases">
        <title>Genome assembly of Pristionchus species.</title>
        <authorList>
            <person name="Yoshida K."/>
            <person name="Sommer R.J."/>
        </authorList>
    </citation>
    <scope>NUCLEOTIDE SEQUENCE [LARGE SCALE GENOMIC DNA]</scope>
    <source>
        <strain evidence="10">RS5460</strain>
    </source>
</reference>
<dbReference type="InterPro" id="IPR036236">
    <property type="entry name" value="Znf_C2H2_sf"/>
</dbReference>
<proteinExistence type="predicted"/>
<dbReference type="PANTHER" id="PTHR24388">
    <property type="entry name" value="ZINC FINGER PROTEIN"/>
    <property type="match status" value="1"/>
</dbReference>
<evidence type="ECO:0000256" key="4">
    <source>
        <dbReference type="ARBA" id="ARBA00022833"/>
    </source>
</evidence>
<feature type="domain" description="C2H2-type" evidence="8">
    <location>
        <begin position="40"/>
        <end position="67"/>
    </location>
</feature>
<dbReference type="SUPFAM" id="SSF57667">
    <property type="entry name" value="beta-beta-alpha zinc fingers"/>
    <property type="match status" value="1"/>
</dbReference>
<sequence length="426" mass="47919">MVLVHQRPSTLIMAGPARMVPIKRETLGARQVPAPQRTRWQCAICGKLLSSKRSYDEHLNIHNQARPFSCEHCDYAAASQMTLRRHILRNHTSRDDWHYKCPYCGETYMEPASYQQHVSSRHFGRSATFGCPFTVCSFQTKCSKHFREHFIKHHSCTSSRRNGRQDESDAGDERIQHNSSSRAISISPSSLTDENLQHYLVDDDLGVGFGRRISAITRPIIRSNGEIEILNELPTQRAASVGSSSEELCSKTKSMKQISSSVVTLPPLNHPPKIMVLLRKNERIDQEIHTMPSTSPPFPPSRFPPPRKELHPLSATDDDFMKAPIILRPSVPLPLATSRMGGRRVQMGRRLPPPPPPMRRVKMESCLNLAHPSPPSSPITLGGSRHAPAMIPADGDVWMIGHEEEVNESDRNVHVYDNGSIDFECD</sequence>
<keyword evidence="2" id="KW-0677">Repeat</keyword>
<dbReference type="Proteomes" id="UP001328107">
    <property type="component" value="Unassembled WGS sequence"/>
</dbReference>
<dbReference type="InterPro" id="IPR050527">
    <property type="entry name" value="Snail/Krueppel_Znf"/>
</dbReference>
<dbReference type="Gene3D" id="3.30.160.60">
    <property type="entry name" value="Classic Zinc Finger"/>
    <property type="match status" value="3"/>
</dbReference>
<feature type="domain" description="C2H2-type" evidence="8">
    <location>
        <begin position="99"/>
        <end position="127"/>
    </location>
</feature>
<dbReference type="EMBL" id="BTRK01000006">
    <property type="protein sequence ID" value="GMR59080.1"/>
    <property type="molecule type" value="Genomic_DNA"/>
</dbReference>
<dbReference type="AlphaFoldDB" id="A0AAN5DBE8"/>
<name>A0AAN5DBE8_9BILA</name>
<feature type="domain" description="C2H2-type" evidence="8">
    <location>
        <begin position="68"/>
        <end position="96"/>
    </location>
</feature>
<feature type="region of interest" description="Disordered" evidence="7">
    <location>
        <begin position="157"/>
        <end position="186"/>
    </location>
</feature>
<evidence type="ECO:0000256" key="1">
    <source>
        <dbReference type="ARBA" id="ARBA00022723"/>
    </source>
</evidence>
<keyword evidence="4" id="KW-0862">Zinc</keyword>
<feature type="compositionally biased region" description="Low complexity" evidence="7">
    <location>
        <begin position="340"/>
        <end position="350"/>
    </location>
</feature>
<keyword evidence="5" id="KW-0539">Nucleus</keyword>